<keyword evidence="2" id="KW-0479">Metal-binding</keyword>
<dbReference type="GO" id="GO:0005634">
    <property type="term" value="C:nucleus"/>
    <property type="evidence" value="ECO:0007669"/>
    <property type="project" value="UniProtKB-SubCell"/>
</dbReference>
<dbReference type="PROSITE" id="PS50157">
    <property type="entry name" value="ZINC_FINGER_C2H2_2"/>
    <property type="match status" value="3"/>
</dbReference>
<dbReference type="AlphaFoldDB" id="A0A6P7TWY2"/>
<dbReference type="Pfam" id="PF00096">
    <property type="entry name" value="zf-C2H2"/>
    <property type="match status" value="2"/>
</dbReference>
<keyword evidence="4 7" id="KW-0863">Zinc-finger</keyword>
<dbReference type="GO" id="GO:0000981">
    <property type="term" value="F:DNA-binding transcription factor activity, RNA polymerase II-specific"/>
    <property type="evidence" value="ECO:0007669"/>
    <property type="project" value="TreeGrafter"/>
</dbReference>
<dbReference type="FunFam" id="3.30.160.60:FF:001498">
    <property type="entry name" value="Zinc finger protein 404"/>
    <property type="match status" value="1"/>
</dbReference>
<dbReference type="KEGG" id="osn:115227862"/>
<keyword evidence="5" id="KW-0862">Zinc</keyword>
<gene>
    <name evidence="10" type="primary">LOC115227862</name>
</gene>
<dbReference type="GO" id="GO:0000977">
    <property type="term" value="F:RNA polymerase II transcription regulatory region sequence-specific DNA binding"/>
    <property type="evidence" value="ECO:0007669"/>
    <property type="project" value="TreeGrafter"/>
</dbReference>
<dbReference type="GO" id="GO:0008270">
    <property type="term" value="F:zinc ion binding"/>
    <property type="evidence" value="ECO:0007669"/>
    <property type="project" value="UniProtKB-KW"/>
</dbReference>
<organism evidence="9 10">
    <name type="scientific">Octopus sinensis</name>
    <name type="common">East Asian common octopus</name>
    <dbReference type="NCBI Taxonomy" id="2607531"/>
    <lineage>
        <taxon>Eukaryota</taxon>
        <taxon>Metazoa</taxon>
        <taxon>Spiralia</taxon>
        <taxon>Lophotrochozoa</taxon>
        <taxon>Mollusca</taxon>
        <taxon>Cephalopoda</taxon>
        <taxon>Coleoidea</taxon>
        <taxon>Octopodiformes</taxon>
        <taxon>Octopoda</taxon>
        <taxon>Incirrata</taxon>
        <taxon>Octopodidae</taxon>
        <taxon>Octopus</taxon>
    </lineage>
</organism>
<dbReference type="RefSeq" id="XP_029654435.1">
    <property type="nucleotide sequence ID" value="XM_029798575.1"/>
</dbReference>
<feature type="non-terminal residue" evidence="10">
    <location>
        <position position="1"/>
    </location>
</feature>
<dbReference type="InterPro" id="IPR013087">
    <property type="entry name" value="Znf_C2H2_type"/>
</dbReference>
<dbReference type="SMART" id="SM00355">
    <property type="entry name" value="ZnF_C2H2"/>
    <property type="match status" value="2"/>
</dbReference>
<dbReference type="FunFam" id="3.30.160.60:FF:000557">
    <property type="entry name" value="zinc finger and SCAN domain-containing protein 29"/>
    <property type="match status" value="1"/>
</dbReference>
<dbReference type="PANTHER" id="PTHR14196:SF12">
    <property type="entry name" value="ZINC FINGER PROTEIN 208-LIKE"/>
    <property type="match status" value="1"/>
</dbReference>
<evidence type="ECO:0000256" key="5">
    <source>
        <dbReference type="ARBA" id="ARBA00022833"/>
    </source>
</evidence>
<keyword evidence="9" id="KW-1185">Reference proteome</keyword>
<keyword evidence="6" id="KW-0539">Nucleus</keyword>
<keyword evidence="3" id="KW-0677">Repeat</keyword>
<proteinExistence type="predicted"/>
<dbReference type="PANTHER" id="PTHR14196">
    <property type="entry name" value="ODD-SKIPPED - RELATED"/>
    <property type="match status" value="1"/>
</dbReference>
<dbReference type="PROSITE" id="PS00028">
    <property type="entry name" value="ZINC_FINGER_C2H2_1"/>
    <property type="match status" value="2"/>
</dbReference>
<evidence type="ECO:0000259" key="8">
    <source>
        <dbReference type="PROSITE" id="PS50157"/>
    </source>
</evidence>
<evidence type="ECO:0000256" key="1">
    <source>
        <dbReference type="ARBA" id="ARBA00004123"/>
    </source>
</evidence>
<evidence type="ECO:0000256" key="3">
    <source>
        <dbReference type="ARBA" id="ARBA00022737"/>
    </source>
</evidence>
<evidence type="ECO:0000256" key="6">
    <source>
        <dbReference type="ARBA" id="ARBA00023242"/>
    </source>
</evidence>
<sequence>PLTMHKRTVHTGEKPYHCDICGISFSTWSVLASHRRFHTGGIPYDCEICGKSFSKNYNLTMHRRVHTGEKPYHCDISGKSFVKSNIREEGKPLCTVRSERKIMENELRRSEVECKRESEEIDFSDEKNEKGKTSYDCDICGKSFSQKA</sequence>
<dbReference type="Gene3D" id="3.30.160.60">
    <property type="entry name" value="Classic Zinc Finger"/>
    <property type="match status" value="3"/>
</dbReference>
<evidence type="ECO:0000256" key="4">
    <source>
        <dbReference type="ARBA" id="ARBA00022771"/>
    </source>
</evidence>
<feature type="non-terminal residue" evidence="10">
    <location>
        <position position="148"/>
    </location>
</feature>
<feature type="domain" description="C2H2-type" evidence="8">
    <location>
        <begin position="135"/>
        <end position="148"/>
    </location>
</feature>
<evidence type="ECO:0000313" key="9">
    <source>
        <dbReference type="Proteomes" id="UP000515154"/>
    </source>
</evidence>
<evidence type="ECO:0000256" key="2">
    <source>
        <dbReference type="ARBA" id="ARBA00022723"/>
    </source>
</evidence>
<dbReference type="SUPFAM" id="SSF57667">
    <property type="entry name" value="beta-beta-alpha zinc fingers"/>
    <property type="match status" value="2"/>
</dbReference>
<protein>
    <submittedName>
        <fullName evidence="10">Zinc finger protein 436-like</fullName>
    </submittedName>
</protein>
<feature type="domain" description="C2H2-type" evidence="8">
    <location>
        <begin position="16"/>
        <end position="43"/>
    </location>
</feature>
<dbReference type="Proteomes" id="UP000515154">
    <property type="component" value="Unplaced"/>
</dbReference>
<dbReference type="Pfam" id="PF13912">
    <property type="entry name" value="zf-C2H2_6"/>
    <property type="match status" value="1"/>
</dbReference>
<name>A0A6P7TWY2_9MOLL</name>
<dbReference type="InterPro" id="IPR036236">
    <property type="entry name" value="Znf_C2H2_sf"/>
</dbReference>
<feature type="domain" description="C2H2-type" evidence="8">
    <location>
        <begin position="44"/>
        <end position="71"/>
    </location>
</feature>
<dbReference type="InterPro" id="IPR050717">
    <property type="entry name" value="C2H2-ZF_Transcription_Reg"/>
</dbReference>
<accession>A0A6P7TWY2</accession>
<reference evidence="10" key="1">
    <citation type="submission" date="2025-08" db="UniProtKB">
        <authorList>
            <consortium name="RefSeq"/>
        </authorList>
    </citation>
    <scope>IDENTIFICATION</scope>
</reference>
<evidence type="ECO:0000313" key="10">
    <source>
        <dbReference type="RefSeq" id="XP_029654435.1"/>
    </source>
</evidence>
<comment type="subcellular location">
    <subcellularLocation>
        <location evidence="1">Nucleus</location>
    </subcellularLocation>
</comment>
<evidence type="ECO:0000256" key="7">
    <source>
        <dbReference type="PROSITE-ProRule" id="PRU00042"/>
    </source>
</evidence>